<dbReference type="Pfam" id="PF07977">
    <property type="entry name" value="FabA"/>
    <property type="match status" value="1"/>
</dbReference>
<dbReference type="NCBIfam" id="TIGR01750">
    <property type="entry name" value="fabZ"/>
    <property type="match status" value="1"/>
</dbReference>
<evidence type="ECO:0000313" key="10">
    <source>
        <dbReference type="Proteomes" id="UP000007382"/>
    </source>
</evidence>
<reference evidence="9 10" key="1">
    <citation type="journal article" date="2012" name="J. Bacteriol.">
        <title>Complete Genome Sequence of Leptospirillum ferrooxidans Strain C2-3, Isolated from a Fresh Volcanic Ash Deposit on the Island of Miyake, Japan.</title>
        <authorList>
            <person name="Fujimura R."/>
            <person name="Sato Y."/>
            <person name="Nishizawa T."/>
            <person name="Oshima K."/>
            <person name="Kim S.-W."/>
            <person name="Hattori M."/>
            <person name="Kamijo T."/>
            <person name="Ohta H."/>
        </authorList>
    </citation>
    <scope>NUCLEOTIDE SEQUENCE [LARGE SCALE GENOMIC DNA]</scope>
    <source>
        <strain evidence="9 10">C2-3</strain>
    </source>
</reference>
<dbReference type="OrthoDB" id="9772788at2"/>
<dbReference type="EMBL" id="AP012342">
    <property type="protein sequence ID" value="BAM07134.1"/>
    <property type="molecule type" value="Genomic_DNA"/>
</dbReference>
<dbReference type="Gene3D" id="3.10.129.10">
    <property type="entry name" value="Hotdog Thioesterase"/>
    <property type="match status" value="1"/>
</dbReference>
<evidence type="ECO:0000256" key="3">
    <source>
        <dbReference type="ARBA" id="ARBA00022516"/>
    </source>
</evidence>
<dbReference type="SUPFAM" id="SSF54637">
    <property type="entry name" value="Thioesterase/thiol ester dehydrase-isomerase"/>
    <property type="match status" value="1"/>
</dbReference>
<dbReference type="InterPro" id="IPR013114">
    <property type="entry name" value="FabA_FabZ"/>
</dbReference>
<dbReference type="EC" id="4.2.1.59" evidence="8"/>
<sequence length="154" mass="16834">MDELLDGLDIQEIMEILPHRYPFLLVDRVLSVEPGKKIVGLKNVTINEPYFAGHFPGHPIMPGVLLIEAMAQLGGVLAILSGQDKTEKIPYFMGIDEARFRHPVRPGDTLTITMTSKAVRGSTWKMAGEIHVGSKRVCEAVIMAMIASPPSAGK</sequence>
<dbReference type="AlphaFoldDB" id="I0IPD5"/>
<evidence type="ECO:0000256" key="5">
    <source>
        <dbReference type="ARBA" id="ARBA00023098"/>
    </source>
</evidence>
<evidence type="ECO:0000256" key="2">
    <source>
        <dbReference type="ARBA" id="ARBA00022490"/>
    </source>
</evidence>
<evidence type="ECO:0000313" key="9">
    <source>
        <dbReference type="EMBL" id="BAM07134.1"/>
    </source>
</evidence>
<keyword evidence="5 8" id="KW-0443">Lipid metabolism</keyword>
<proteinExistence type="inferred from homology"/>
<dbReference type="KEGG" id="lfc:LFE_1451"/>
<comment type="function">
    <text evidence="7 8">Involved in unsaturated fatty acids biosynthesis. Catalyzes the dehydration of short chain beta-hydroxyacyl-ACPs and long chain saturated and unsaturated beta-hydroxyacyl-ACPs.</text>
</comment>
<gene>
    <name evidence="8 9" type="primary">fabZ</name>
    <name evidence="9" type="ordered locus">LFE_1451</name>
</gene>
<dbReference type="GO" id="GO:0009245">
    <property type="term" value="P:lipid A biosynthetic process"/>
    <property type="evidence" value="ECO:0007669"/>
    <property type="project" value="UniProtKB-UniRule"/>
</dbReference>
<dbReference type="HAMAP" id="MF_00406">
    <property type="entry name" value="FabZ"/>
    <property type="match status" value="1"/>
</dbReference>
<evidence type="ECO:0000256" key="7">
    <source>
        <dbReference type="ARBA" id="ARBA00025049"/>
    </source>
</evidence>
<name>I0IPD5_LEPFC</name>
<comment type="subcellular location">
    <subcellularLocation>
        <location evidence="1 8">Cytoplasm</location>
    </subcellularLocation>
</comment>
<dbReference type="PATRIC" id="fig|1162668.3.peg.1720"/>
<dbReference type="InterPro" id="IPR010084">
    <property type="entry name" value="FabZ"/>
</dbReference>
<keyword evidence="3 8" id="KW-0444">Lipid biosynthesis</keyword>
<dbReference type="GO" id="GO:0016020">
    <property type="term" value="C:membrane"/>
    <property type="evidence" value="ECO:0007669"/>
    <property type="project" value="GOC"/>
</dbReference>
<dbReference type="GO" id="GO:0006633">
    <property type="term" value="P:fatty acid biosynthetic process"/>
    <property type="evidence" value="ECO:0007669"/>
    <property type="project" value="UniProtKB-UniRule"/>
</dbReference>
<dbReference type="HOGENOM" id="CLU_078912_3_0_0"/>
<feature type="active site" evidence="8">
    <location>
        <position position="54"/>
    </location>
</feature>
<organism evidence="9 10">
    <name type="scientific">Leptospirillum ferrooxidans (strain C2-3)</name>
    <dbReference type="NCBI Taxonomy" id="1162668"/>
    <lineage>
        <taxon>Bacteria</taxon>
        <taxon>Pseudomonadati</taxon>
        <taxon>Nitrospirota</taxon>
        <taxon>Nitrospiria</taxon>
        <taxon>Nitrospirales</taxon>
        <taxon>Nitrospiraceae</taxon>
        <taxon>Leptospirillum</taxon>
    </lineage>
</organism>
<evidence type="ECO:0000256" key="6">
    <source>
        <dbReference type="ARBA" id="ARBA00023239"/>
    </source>
</evidence>
<dbReference type="STRING" id="1162668.LFE_1451"/>
<dbReference type="RefSeq" id="WP_014449621.1">
    <property type="nucleotide sequence ID" value="NC_017094.1"/>
</dbReference>
<comment type="similarity">
    <text evidence="8">Belongs to the thioester dehydratase family. FabZ subfamily.</text>
</comment>
<reference evidence="10" key="2">
    <citation type="submission" date="2012-03" db="EMBL/GenBank/DDBJ databases">
        <title>The complete genome sequence of the pioneer microbe on fresh volcanic deposit, Leptospirillum ferrooxidans strain C2-3.</title>
        <authorList>
            <person name="Fujimura R."/>
            <person name="Sato Y."/>
            <person name="Nishizawa T."/>
            <person name="Nanba K."/>
            <person name="Oshima K."/>
            <person name="Hattori M."/>
            <person name="Kamijo T."/>
            <person name="Ohta H."/>
        </authorList>
    </citation>
    <scope>NUCLEOTIDE SEQUENCE [LARGE SCALE GENOMIC DNA]</scope>
    <source>
        <strain evidence="10">C2-3</strain>
    </source>
</reference>
<evidence type="ECO:0000256" key="4">
    <source>
        <dbReference type="ARBA" id="ARBA00022556"/>
    </source>
</evidence>
<dbReference type="eggNOG" id="COG0764">
    <property type="taxonomic scope" value="Bacteria"/>
</dbReference>
<dbReference type="GO" id="GO:0005737">
    <property type="term" value="C:cytoplasm"/>
    <property type="evidence" value="ECO:0007669"/>
    <property type="project" value="UniProtKB-SubCell"/>
</dbReference>
<evidence type="ECO:0000256" key="1">
    <source>
        <dbReference type="ARBA" id="ARBA00004496"/>
    </source>
</evidence>
<dbReference type="FunFam" id="3.10.129.10:FF:000001">
    <property type="entry name" value="3-hydroxyacyl-[acyl-carrier-protein] dehydratase FabZ"/>
    <property type="match status" value="1"/>
</dbReference>
<dbReference type="GO" id="GO:0019171">
    <property type="term" value="F:(3R)-hydroxyacyl-[acyl-carrier-protein] dehydratase activity"/>
    <property type="evidence" value="ECO:0007669"/>
    <property type="project" value="UniProtKB-EC"/>
</dbReference>
<keyword evidence="4 8" id="KW-0441">Lipid A biosynthesis</keyword>
<protein>
    <recommendedName>
        <fullName evidence="8">3-hydroxyacyl-[acyl-carrier-protein] dehydratase FabZ</fullName>
        <ecNumber evidence="8">4.2.1.59</ecNumber>
    </recommendedName>
    <alternativeName>
        <fullName evidence="8">(3R)-hydroxymyristoyl-[acyl-carrier-protein] dehydratase</fullName>
        <shortName evidence="8">(3R)-hydroxymyristoyl-ACP dehydrase</shortName>
    </alternativeName>
    <alternativeName>
        <fullName evidence="8">Beta-hydroxyacyl-ACP dehydratase</fullName>
    </alternativeName>
</protein>
<dbReference type="CDD" id="cd01288">
    <property type="entry name" value="FabZ"/>
    <property type="match status" value="1"/>
</dbReference>
<keyword evidence="2 8" id="KW-0963">Cytoplasm</keyword>
<dbReference type="PANTHER" id="PTHR30272:SF1">
    <property type="entry name" value="3-HYDROXYACYL-[ACYL-CARRIER-PROTEIN] DEHYDRATASE"/>
    <property type="match status" value="1"/>
</dbReference>
<evidence type="ECO:0000256" key="8">
    <source>
        <dbReference type="HAMAP-Rule" id="MF_00406"/>
    </source>
</evidence>
<keyword evidence="10" id="KW-1185">Reference proteome</keyword>
<dbReference type="Proteomes" id="UP000007382">
    <property type="component" value="Chromosome"/>
</dbReference>
<dbReference type="PANTHER" id="PTHR30272">
    <property type="entry name" value="3-HYDROXYACYL-[ACYL-CARRIER-PROTEIN] DEHYDRATASE"/>
    <property type="match status" value="1"/>
</dbReference>
<accession>I0IPD5</accession>
<comment type="catalytic activity">
    <reaction evidence="8">
        <text>a (3R)-hydroxyacyl-[ACP] = a (2E)-enoyl-[ACP] + H2O</text>
        <dbReference type="Rhea" id="RHEA:13097"/>
        <dbReference type="Rhea" id="RHEA-COMP:9925"/>
        <dbReference type="Rhea" id="RHEA-COMP:9945"/>
        <dbReference type="ChEBI" id="CHEBI:15377"/>
        <dbReference type="ChEBI" id="CHEBI:78784"/>
        <dbReference type="ChEBI" id="CHEBI:78827"/>
        <dbReference type="EC" id="4.2.1.59"/>
    </reaction>
</comment>
<dbReference type="NCBIfam" id="NF000582">
    <property type="entry name" value="PRK00006.1"/>
    <property type="match status" value="1"/>
</dbReference>
<keyword evidence="6 8" id="KW-0456">Lyase</keyword>
<dbReference type="InterPro" id="IPR029069">
    <property type="entry name" value="HotDog_dom_sf"/>
</dbReference>